<dbReference type="InterPro" id="IPR000795">
    <property type="entry name" value="T_Tr_GTP-bd_dom"/>
</dbReference>
<dbReference type="InterPro" id="IPR047042">
    <property type="entry name" value="BipA_II"/>
</dbReference>
<dbReference type="PANTHER" id="PTHR42908">
    <property type="entry name" value="TRANSLATION ELONGATION FACTOR-RELATED"/>
    <property type="match status" value="1"/>
</dbReference>
<dbReference type="InterPro" id="IPR027417">
    <property type="entry name" value="P-loop_NTPase"/>
</dbReference>
<dbReference type="InterPro" id="IPR047043">
    <property type="entry name" value="BipA_III"/>
</dbReference>
<dbReference type="Pfam" id="PF00679">
    <property type="entry name" value="EFG_C"/>
    <property type="match status" value="1"/>
</dbReference>
<dbReference type="PRINTS" id="PR00315">
    <property type="entry name" value="ELONGATNFCT"/>
</dbReference>
<dbReference type="FunFam" id="3.30.70.870:FF:000003">
    <property type="entry name" value="GTP-binding protein TypA"/>
    <property type="match status" value="1"/>
</dbReference>
<dbReference type="SUPFAM" id="SSF54980">
    <property type="entry name" value="EF-G C-terminal domain-like"/>
    <property type="match status" value="2"/>
</dbReference>
<proteinExistence type="predicted"/>
<dbReference type="Pfam" id="PF21018">
    <property type="entry name" value="BipA_C"/>
    <property type="match status" value="1"/>
</dbReference>
<dbReference type="GO" id="GO:0003924">
    <property type="term" value="F:GTPase activity"/>
    <property type="evidence" value="ECO:0007669"/>
    <property type="project" value="InterPro"/>
</dbReference>
<dbReference type="FunFam" id="2.40.50.250:FF:000001">
    <property type="entry name" value="GTP-binding protein TypA"/>
    <property type="match status" value="1"/>
</dbReference>
<dbReference type="Pfam" id="PF03144">
    <property type="entry name" value="GTP_EFTU_D2"/>
    <property type="match status" value="1"/>
</dbReference>
<comment type="caution">
    <text evidence="5">The sequence shown here is derived from an EMBL/GenBank/DDBJ whole genome shotgun (WGS) entry which is preliminary data.</text>
</comment>
<name>A0AAE5AHM8_9RICK</name>
<dbReference type="Gene3D" id="3.40.50.300">
    <property type="entry name" value="P-loop containing nucleotide triphosphate hydrolases"/>
    <property type="match status" value="1"/>
</dbReference>
<evidence type="ECO:0000256" key="3">
    <source>
        <dbReference type="ARBA" id="ARBA00035722"/>
    </source>
</evidence>
<gene>
    <name evidence="5" type="ORF">Lyticum_00373</name>
</gene>
<dbReference type="EMBL" id="JARGYU010000001">
    <property type="protein sequence ID" value="MDZ5761206.1"/>
    <property type="molecule type" value="Genomic_DNA"/>
</dbReference>
<sequence>MISQNNIRNVAIIAHVDHGKTTIISKMYEQSDGLVFGASINLDNNTLEKERGITILAKCTSINFGGIKYNIIDTPGHADFGGEVERILSMVDGAIILVDSSEGVMPQTKFVVSKALKAKIKPIVVINKIDRADSRISEVIDEILGLFIALDADDTQIDFPILYAAGRDGWATKEIDQKTDNLNIIFDTIKDTVSPPKVEHDSPFSMLATMLTSDQYVGRLLIGKIYSGSIKVGDSIKTMNLSGKTIEQTRLTKIFGFQGSSRVPIESAIAGDIIAVAGTTITSVSDTICSLQVEKPIASTEIDPPTMSITISVNDSPFAGKEGSKVTSRTILSRLEKEIETNVAISLNVSSNGEKFEIGGRGELQLGILIENMRREGFEMSVSRPKVLFKEDNGKKLEPYEELIIDTDEEFSGIIIEKLGSRRGEMIDMRSLGTGKTRLTFEIPSRCIIGYQSEFRNDTRGTGVLNRSFLGYRIFKGEISGRRNGSLISNSDGEATAYSLYNLEERGAMFISPNTKVYQGMIIGEHNRDNDLDVNVVRSKQLTNIRAAGSDENIKLTPIKSLTLEEMLSYIQDDEIVEVTPKSLRLRKIHLDPNKRKRK</sequence>
<dbReference type="RefSeq" id="WP_322498624.1">
    <property type="nucleotide sequence ID" value="NZ_JARGYU010000001.1"/>
</dbReference>
<dbReference type="GO" id="GO:0005829">
    <property type="term" value="C:cytosol"/>
    <property type="evidence" value="ECO:0007669"/>
    <property type="project" value="TreeGrafter"/>
</dbReference>
<dbReference type="SUPFAM" id="SSF50447">
    <property type="entry name" value="Translation proteins"/>
    <property type="match status" value="1"/>
</dbReference>
<dbReference type="Pfam" id="PF00009">
    <property type="entry name" value="GTP_EFTU"/>
    <property type="match status" value="1"/>
</dbReference>
<dbReference type="InterPro" id="IPR042116">
    <property type="entry name" value="TypA/BipA_C"/>
</dbReference>
<dbReference type="SUPFAM" id="SSF52540">
    <property type="entry name" value="P-loop containing nucleoside triphosphate hydrolases"/>
    <property type="match status" value="1"/>
</dbReference>
<organism evidence="5 6">
    <name type="scientific">Lyticum sinuosum</name>
    <dbReference type="NCBI Taxonomy" id="1332059"/>
    <lineage>
        <taxon>Bacteria</taxon>
        <taxon>Pseudomonadati</taxon>
        <taxon>Pseudomonadota</taxon>
        <taxon>Alphaproteobacteria</taxon>
        <taxon>Rickettsiales</taxon>
        <taxon>Lyticum</taxon>
    </lineage>
</organism>
<evidence type="ECO:0000313" key="6">
    <source>
        <dbReference type="Proteomes" id="UP001289135"/>
    </source>
</evidence>
<keyword evidence="1" id="KW-0547">Nucleotide-binding</keyword>
<evidence type="ECO:0000259" key="4">
    <source>
        <dbReference type="PROSITE" id="PS51722"/>
    </source>
</evidence>
<dbReference type="InterPro" id="IPR047041">
    <property type="entry name" value="BipA_GTP-bd_dom"/>
</dbReference>
<evidence type="ECO:0000313" key="5">
    <source>
        <dbReference type="EMBL" id="MDZ5761206.1"/>
    </source>
</evidence>
<dbReference type="Gene3D" id="3.30.70.240">
    <property type="match status" value="1"/>
</dbReference>
<dbReference type="InterPro" id="IPR035647">
    <property type="entry name" value="EFG_III/V"/>
</dbReference>
<reference evidence="5" key="1">
    <citation type="submission" date="2023-02" db="EMBL/GenBank/DDBJ databases">
        <title>Host association and intracellularity evolved multiple times independently in the Rickettsiales.</title>
        <authorList>
            <person name="Castelli M."/>
            <person name="Nardi T."/>
            <person name="Gammuto L."/>
            <person name="Bellinzona G."/>
            <person name="Sabaneyeva E."/>
            <person name="Potekhin A."/>
            <person name="Serra V."/>
            <person name="Petroni G."/>
            <person name="Sassera D."/>
        </authorList>
    </citation>
    <scope>NUCLEOTIDE SEQUENCE</scope>
    <source>
        <strain evidence="5">USBL-36I1</strain>
    </source>
</reference>
<dbReference type="CDD" id="cd16263">
    <property type="entry name" value="BipA_III"/>
    <property type="match status" value="1"/>
</dbReference>
<dbReference type="PANTHER" id="PTHR42908:SF8">
    <property type="entry name" value="TR-TYPE G DOMAIN-CONTAINING PROTEIN"/>
    <property type="match status" value="1"/>
</dbReference>
<evidence type="ECO:0000256" key="1">
    <source>
        <dbReference type="ARBA" id="ARBA00022741"/>
    </source>
</evidence>
<dbReference type="FunFam" id="3.30.70.240:FF:000002">
    <property type="entry name" value="GTP-binding protein TypA"/>
    <property type="match status" value="1"/>
</dbReference>
<dbReference type="Gene3D" id="2.40.50.250">
    <property type="entry name" value="bipa protein"/>
    <property type="match status" value="1"/>
</dbReference>
<dbReference type="Gene3D" id="3.30.70.870">
    <property type="entry name" value="Elongation Factor G (Translational Gtpase), domain 3"/>
    <property type="match status" value="1"/>
</dbReference>
<dbReference type="PROSITE" id="PS00301">
    <property type="entry name" value="G_TR_1"/>
    <property type="match status" value="1"/>
</dbReference>
<dbReference type="InterPro" id="IPR031157">
    <property type="entry name" value="G_TR_CS"/>
</dbReference>
<dbReference type="PROSITE" id="PS51722">
    <property type="entry name" value="G_TR_2"/>
    <property type="match status" value="1"/>
</dbReference>
<dbReference type="InterPro" id="IPR005225">
    <property type="entry name" value="Small_GTP-bd"/>
</dbReference>
<dbReference type="InterPro" id="IPR006298">
    <property type="entry name" value="BipA"/>
</dbReference>
<dbReference type="Proteomes" id="UP001289135">
    <property type="component" value="Unassembled WGS sequence"/>
</dbReference>
<dbReference type="NCBIfam" id="TIGR00231">
    <property type="entry name" value="small_GTP"/>
    <property type="match status" value="1"/>
</dbReference>
<accession>A0AAE5AHM8</accession>
<feature type="domain" description="Tr-type G" evidence="4">
    <location>
        <begin position="5"/>
        <end position="197"/>
    </location>
</feature>
<dbReference type="CDD" id="cd03710">
    <property type="entry name" value="BipA_TypA_C"/>
    <property type="match status" value="1"/>
</dbReference>
<dbReference type="NCBIfam" id="TIGR01394">
    <property type="entry name" value="TypA_BipA"/>
    <property type="match status" value="1"/>
</dbReference>
<dbReference type="SMART" id="SM00838">
    <property type="entry name" value="EFG_C"/>
    <property type="match status" value="1"/>
</dbReference>
<dbReference type="GO" id="GO:1990904">
    <property type="term" value="C:ribonucleoprotein complex"/>
    <property type="evidence" value="ECO:0007669"/>
    <property type="project" value="TreeGrafter"/>
</dbReference>
<dbReference type="InterPro" id="IPR048876">
    <property type="entry name" value="BipA_C"/>
</dbReference>
<dbReference type="GO" id="GO:0097216">
    <property type="term" value="F:guanosine tetraphosphate binding"/>
    <property type="evidence" value="ECO:0007669"/>
    <property type="project" value="UniProtKB-ARBA"/>
</dbReference>
<dbReference type="InterPro" id="IPR009000">
    <property type="entry name" value="Transl_B-barrel_sf"/>
</dbReference>
<dbReference type="InterPro" id="IPR000640">
    <property type="entry name" value="EFG_V-like"/>
</dbReference>
<dbReference type="AlphaFoldDB" id="A0AAE5AHM8"/>
<keyword evidence="2" id="KW-0342">GTP-binding</keyword>
<dbReference type="CDD" id="cd03691">
    <property type="entry name" value="BipA_TypA_II"/>
    <property type="match status" value="1"/>
</dbReference>
<dbReference type="InterPro" id="IPR004161">
    <property type="entry name" value="EFTu-like_2"/>
</dbReference>
<dbReference type="Gene3D" id="2.40.30.10">
    <property type="entry name" value="Translation factors"/>
    <property type="match status" value="1"/>
</dbReference>
<evidence type="ECO:0000256" key="2">
    <source>
        <dbReference type="ARBA" id="ARBA00023134"/>
    </source>
</evidence>
<keyword evidence="6" id="KW-1185">Reference proteome</keyword>
<dbReference type="CDD" id="cd01891">
    <property type="entry name" value="TypA_BipA"/>
    <property type="match status" value="1"/>
</dbReference>
<dbReference type="GO" id="GO:0005525">
    <property type="term" value="F:GTP binding"/>
    <property type="evidence" value="ECO:0007669"/>
    <property type="project" value="UniProtKB-KW"/>
</dbReference>
<dbReference type="InterPro" id="IPR035651">
    <property type="entry name" value="BipA_V"/>
</dbReference>
<protein>
    <recommendedName>
        <fullName evidence="3">50S ribosomal subunit assembly factor BipA</fullName>
    </recommendedName>
</protein>